<gene>
    <name evidence="1" type="ORF">DERYTH_LOCUS23148</name>
</gene>
<protein>
    <submittedName>
        <fullName evidence="1">5882_t:CDS:1</fullName>
    </submittedName>
</protein>
<reference evidence="1" key="1">
    <citation type="submission" date="2021-06" db="EMBL/GenBank/DDBJ databases">
        <authorList>
            <person name="Kallberg Y."/>
            <person name="Tangrot J."/>
            <person name="Rosling A."/>
        </authorList>
    </citation>
    <scope>NUCLEOTIDE SEQUENCE</scope>
    <source>
        <strain evidence="1">MA453B</strain>
    </source>
</reference>
<comment type="caution">
    <text evidence="1">The sequence shown here is derived from an EMBL/GenBank/DDBJ whole genome shotgun (WGS) entry which is preliminary data.</text>
</comment>
<keyword evidence="2" id="KW-1185">Reference proteome</keyword>
<organism evidence="1 2">
    <name type="scientific">Dentiscutata erythropus</name>
    <dbReference type="NCBI Taxonomy" id="1348616"/>
    <lineage>
        <taxon>Eukaryota</taxon>
        <taxon>Fungi</taxon>
        <taxon>Fungi incertae sedis</taxon>
        <taxon>Mucoromycota</taxon>
        <taxon>Glomeromycotina</taxon>
        <taxon>Glomeromycetes</taxon>
        <taxon>Diversisporales</taxon>
        <taxon>Gigasporaceae</taxon>
        <taxon>Dentiscutata</taxon>
    </lineage>
</organism>
<dbReference type="Proteomes" id="UP000789405">
    <property type="component" value="Unassembled WGS sequence"/>
</dbReference>
<accession>A0A9N9JZN4</accession>
<name>A0A9N9JZN4_9GLOM</name>
<evidence type="ECO:0000313" key="2">
    <source>
        <dbReference type="Proteomes" id="UP000789405"/>
    </source>
</evidence>
<feature type="non-terminal residue" evidence="1">
    <location>
        <position position="47"/>
    </location>
</feature>
<evidence type="ECO:0000313" key="1">
    <source>
        <dbReference type="EMBL" id="CAG8799871.1"/>
    </source>
</evidence>
<feature type="non-terminal residue" evidence="1">
    <location>
        <position position="1"/>
    </location>
</feature>
<dbReference type="EMBL" id="CAJVPY010034326">
    <property type="protein sequence ID" value="CAG8799871.1"/>
    <property type="molecule type" value="Genomic_DNA"/>
</dbReference>
<dbReference type="AlphaFoldDB" id="A0A9N9JZN4"/>
<sequence>KNGLNDIVAILNHTVEKPLKCALPLGPTNGFYLYKCNTSITSKCIWG</sequence>
<proteinExistence type="predicted"/>